<reference evidence="4 5" key="1">
    <citation type="submission" date="2014-12" db="EMBL/GenBank/DDBJ databases">
        <title>Whole genome sequencing of Sphingobium xenophagum OW59.</title>
        <authorList>
            <person name="Ohta Y."/>
            <person name="Nishi S."/>
            <person name="Hatada Y."/>
        </authorList>
    </citation>
    <scope>NUCLEOTIDE SEQUENCE [LARGE SCALE GENOMIC DNA]</scope>
    <source>
        <strain evidence="4 5">OW59</strain>
    </source>
</reference>
<dbReference type="InterPro" id="IPR052720">
    <property type="entry name" value="Glycosyl_hydrolase_97"/>
</dbReference>
<protein>
    <submittedName>
        <fullName evidence="4">Alpha-glucosidase</fullName>
    </submittedName>
</protein>
<dbReference type="GO" id="GO:0030246">
    <property type="term" value="F:carbohydrate binding"/>
    <property type="evidence" value="ECO:0007669"/>
    <property type="project" value="InterPro"/>
</dbReference>
<evidence type="ECO:0000259" key="2">
    <source>
        <dbReference type="Pfam" id="PF14508"/>
    </source>
</evidence>
<dbReference type="Proteomes" id="UP000290975">
    <property type="component" value="Unassembled WGS sequence"/>
</dbReference>
<feature type="domain" description="Glycosyl-hydrolase 97 N-terminal" evidence="2">
    <location>
        <begin position="15"/>
        <end position="257"/>
    </location>
</feature>
<name>A0A401IWS1_SPHXE</name>
<dbReference type="Pfam" id="PF14509">
    <property type="entry name" value="GH97_C"/>
    <property type="match status" value="1"/>
</dbReference>
<feature type="domain" description="Glycosyl-hydrolase 97 C-terminal oligomerisation" evidence="3">
    <location>
        <begin position="533"/>
        <end position="624"/>
    </location>
</feature>
<evidence type="ECO:0000259" key="1">
    <source>
        <dbReference type="Pfam" id="PF10566"/>
    </source>
</evidence>
<evidence type="ECO:0000313" key="5">
    <source>
        <dbReference type="Proteomes" id="UP000290975"/>
    </source>
</evidence>
<accession>A0A401IWS1</accession>
<comment type="caution">
    <text evidence="4">The sequence shown here is derived from an EMBL/GenBank/DDBJ whole genome shotgun (WGS) entry which is preliminary data.</text>
</comment>
<organism evidence="4 5">
    <name type="scientific">Sphingobium xenophagum</name>
    <dbReference type="NCBI Taxonomy" id="121428"/>
    <lineage>
        <taxon>Bacteria</taxon>
        <taxon>Pseudomonadati</taxon>
        <taxon>Pseudomonadota</taxon>
        <taxon>Alphaproteobacteria</taxon>
        <taxon>Sphingomonadales</taxon>
        <taxon>Sphingomonadaceae</taxon>
        <taxon>Sphingobium</taxon>
    </lineage>
</organism>
<dbReference type="AlphaFoldDB" id="A0A401IWS1"/>
<dbReference type="InterPro" id="IPR019563">
    <property type="entry name" value="GH97_catalytic"/>
</dbReference>
<dbReference type="RefSeq" id="WP_165418691.1">
    <property type="nucleotide sequence ID" value="NZ_BBQY01000001.1"/>
</dbReference>
<dbReference type="InterPro" id="IPR029483">
    <property type="entry name" value="GH97_C"/>
</dbReference>
<sequence>MIPILLAAATAPVAVASPDKSIVISVAPDGKSYSVTRKGEIIIRNAPLGLEMANEPQFSNLKFVDASKQAVNRTIPLTATKASEAKDHYNGAVIRFREKGGSGRTMSIEARAYNEGVAFRYVVPGGKPVAIAGEKTGFRLAGDTRCEVTEFASSHELPWNSMTIAALDRAKLYDLPMVCASSTGRTHFAFAQSGIAGYASSALQPVEGGLDVHLFSPKDRPNVAVRSADGLHSAWRVIMAGDRAGDLIASPIIGNLSRQATGDFSWVKPGKAAWDWWSGPSTSEKPSMDRYRRFIDFAAQSGFQYFMVDAGWAYKSGECCGVEPNPDTDITRAEPGIDIPALVQYARSKGVDLLLWVHWAHLNSRMDQALDLYQRWGVKGVKVDFMERDDQEMVAFYVRAAEATAKRHLLLNMHGAFPPSGLQRTYPNYITQEGVMGAEWNKFGWGRITPTHNVKLAYTRMLLGPMDYTPGGFRNGAKAAGPGDGSMPTTLHTRGQALAQYVVYDSPLQMVSDKPEAYANASGFDFIEQVPTAWDETRFIDGTPESHIVLARRKGKDWYIGAMTNETARRVEIPLSLLGAGRFEATLWQDGASANDVARTTRQVTSGDRLSVQLSAGGGAAIHIRPIR</sequence>
<dbReference type="Pfam" id="PF14508">
    <property type="entry name" value="GH97_N"/>
    <property type="match status" value="1"/>
</dbReference>
<dbReference type="EMBL" id="BBQY01000001">
    <property type="protein sequence ID" value="GBH28861.1"/>
    <property type="molecule type" value="Genomic_DNA"/>
</dbReference>
<dbReference type="PANTHER" id="PTHR35803:SF2">
    <property type="entry name" value="RETAINING ALPHA-GALACTOSIDASE"/>
    <property type="match status" value="1"/>
</dbReference>
<dbReference type="InterPro" id="IPR013785">
    <property type="entry name" value="Aldolase_TIM"/>
</dbReference>
<dbReference type="PANTHER" id="PTHR35803">
    <property type="entry name" value="GLUCAN 1,4-ALPHA-GLUCOSIDASE SUSB-RELATED"/>
    <property type="match status" value="1"/>
</dbReference>
<dbReference type="Pfam" id="PF10566">
    <property type="entry name" value="Glyco_hydro_97"/>
    <property type="match status" value="1"/>
</dbReference>
<dbReference type="SUPFAM" id="SSF51445">
    <property type="entry name" value="(Trans)glycosidases"/>
    <property type="match status" value="1"/>
</dbReference>
<feature type="domain" description="Glycosyl-hydrolase 97 catalytic" evidence="1">
    <location>
        <begin position="287"/>
        <end position="435"/>
    </location>
</feature>
<dbReference type="Gene3D" id="3.20.20.70">
    <property type="entry name" value="Aldolase class I"/>
    <property type="match status" value="1"/>
</dbReference>
<proteinExistence type="predicted"/>
<keyword evidence="5" id="KW-1185">Reference proteome</keyword>
<dbReference type="InterPro" id="IPR014718">
    <property type="entry name" value="GH-type_carb-bd"/>
</dbReference>
<dbReference type="InterPro" id="IPR017853">
    <property type="entry name" value="GH"/>
</dbReference>
<evidence type="ECO:0000313" key="4">
    <source>
        <dbReference type="EMBL" id="GBH28861.1"/>
    </source>
</evidence>
<evidence type="ECO:0000259" key="3">
    <source>
        <dbReference type="Pfam" id="PF14509"/>
    </source>
</evidence>
<gene>
    <name evidence="4" type="ORF">MBESOW_P0114</name>
</gene>
<dbReference type="InterPro" id="IPR029486">
    <property type="entry name" value="GH97_N"/>
</dbReference>
<dbReference type="Gene3D" id="2.70.98.10">
    <property type="match status" value="1"/>
</dbReference>